<protein>
    <submittedName>
        <fullName evidence="1">Uncharacterized protein</fullName>
    </submittedName>
</protein>
<keyword evidence="2" id="KW-1185">Reference proteome</keyword>
<dbReference type="Proteomes" id="UP001229421">
    <property type="component" value="Unassembled WGS sequence"/>
</dbReference>
<proteinExistence type="predicted"/>
<evidence type="ECO:0000313" key="2">
    <source>
        <dbReference type="Proteomes" id="UP001229421"/>
    </source>
</evidence>
<name>A0AAD8JMH7_TARER</name>
<accession>A0AAD8JMH7</accession>
<organism evidence="1 2">
    <name type="scientific">Tagetes erecta</name>
    <name type="common">African marigold</name>
    <dbReference type="NCBI Taxonomy" id="13708"/>
    <lineage>
        <taxon>Eukaryota</taxon>
        <taxon>Viridiplantae</taxon>
        <taxon>Streptophyta</taxon>
        <taxon>Embryophyta</taxon>
        <taxon>Tracheophyta</taxon>
        <taxon>Spermatophyta</taxon>
        <taxon>Magnoliopsida</taxon>
        <taxon>eudicotyledons</taxon>
        <taxon>Gunneridae</taxon>
        <taxon>Pentapetalae</taxon>
        <taxon>asterids</taxon>
        <taxon>campanulids</taxon>
        <taxon>Asterales</taxon>
        <taxon>Asteraceae</taxon>
        <taxon>Asteroideae</taxon>
        <taxon>Heliantheae alliance</taxon>
        <taxon>Tageteae</taxon>
        <taxon>Tagetes</taxon>
    </lineage>
</organism>
<evidence type="ECO:0000313" key="1">
    <source>
        <dbReference type="EMBL" id="KAK1406154.1"/>
    </source>
</evidence>
<dbReference type="AlphaFoldDB" id="A0AAD8JMH7"/>
<reference evidence="1" key="1">
    <citation type="journal article" date="2023" name="bioRxiv">
        <title>Improved chromosome-level genome assembly for marigold (Tagetes erecta).</title>
        <authorList>
            <person name="Jiang F."/>
            <person name="Yuan L."/>
            <person name="Wang S."/>
            <person name="Wang H."/>
            <person name="Xu D."/>
            <person name="Wang A."/>
            <person name="Fan W."/>
        </authorList>
    </citation>
    <scope>NUCLEOTIDE SEQUENCE</scope>
    <source>
        <strain evidence="1">WSJ</strain>
        <tissue evidence="1">Leaf</tissue>
    </source>
</reference>
<gene>
    <name evidence="1" type="ORF">QVD17_41441</name>
</gene>
<dbReference type="EMBL" id="JAUHHV010000012">
    <property type="protein sequence ID" value="KAK1406154.1"/>
    <property type="molecule type" value="Genomic_DNA"/>
</dbReference>
<comment type="caution">
    <text evidence="1">The sequence shown here is derived from an EMBL/GenBank/DDBJ whole genome shotgun (WGS) entry which is preliminary data.</text>
</comment>
<sequence length="198" mass="22354">MDASDEDEQHQSQHLMDNEFMDNILLENVNGFDNVPKSPVPQAPIPQALVTDLQPIAKGKANAKAKANAKTKAKEKSKQEVAIDLALETIAKERPSCMQILAAKLRSLYGDEINMQVYSPPGMYPSIVTEYLEFEGVIQCLSNGMLDCGFIHWFEMYLYELSSNRCSSKCVFLNPMLIRDYDSINFPKNVQKHLLYVS</sequence>